<accession>A0A9D2KE21</accession>
<evidence type="ECO:0000313" key="3">
    <source>
        <dbReference type="Proteomes" id="UP000824108"/>
    </source>
</evidence>
<sequence>MMERCWCLCLLVLCLFMVSCEQDKGCPEEEPELELAPIMNLLKNGACEEWTGRSPLIGKKNYLVGWSLKENYGSVSQESEIVYEGISSARLSSPEAGITASISQKVEVSPGHTLRIRFHYYIEEACTGTKPRMYCYFREGGSDNIPNDVLATFYDDATWGIIRGGGYGLSSFPLEYGEWQLFDYTIQVPAIAHYFVFEIHSYAGTMMYIDDCWVVDINMYNQ</sequence>
<name>A0A9D2KE21_9BACE</name>
<dbReference type="EMBL" id="DXAV01000040">
    <property type="protein sequence ID" value="HIZ91402.1"/>
    <property type="molecule type" value="Genomic_DNA"/>
</dbReference>
<dbReference type="AlphaFoldDB" id="A0A9D2KE21"/>
<gene>
    <name evidence="2" type="ORF">H9807_04705</name>
</gene>
<feature type="chain" id="PRO_5038629130" evidence="1">
    <location>
        <begin position="22"/>
        <end position="222"/>
    </location>
</feature>
<reference evidence="2" key="1">
    <citation type="journal article" date="2021" name="PeerJ">
        <title>Extensive microbial diversity within the chicken gut microbiome revealed by metagenomics and culture.</title>
        <authorList>
            <person name="Gilroy R."/>
            <person name="Ravi A."/>
            <person name="Getino M."/>
            <person name="Pursley I."/>
            <person name="Horton D.L."/>
            <person name="Alikhan N.F."/>
            <person name="Baker D."/>
            <person name="Gharbi K."/>
            <person name="Hall N."/>
            <person name="Watson M."/>
            <person name="Adriaenssens E.M."/>
            <person name="Foster-Nyarko E."/>
            <person name="Jarju S."/>
            <person name="Secka A."/>
            <person name="Antonio M."/>
            <person name="Oren A."/>
            <person name="Chaudhuri R.R."/>
            <person name="La Ragione R."/>
            <person name="Hildebrand F."/>
            <person name="Pallen M.J."/>
        </authorList>
    </citation>
    <scope>NUCLEOTIDE SEQUENCE</scope>
    <source>
        <strain evidence="2">CHK118-2852</strain>
    </source>
</reference>
<evidence type="ECO:0000313" key="2">
    <source>
        <dbReference type="EMBL" id="HIZ91402.1"/>
    </source>
</evidence>
<reference evidence="2" key="2">
    <citation type="submission" date="2021-04" db="EMBL/GenBank/DDBJ databases">
        <authorList>
            <person name="Gilroy R."/>
        </authorList>
    </citation>
    <scope>NUCLEOTIDE SEQUENCE</scope>
    <source>
        <strain evidence="2">CHK118-2852</strain>
    </source>
</reference>
<dbReference type="Gene3D" id="2.60.120.260">
    <property type="entry name" value="Galactose-binding domain-like"/>
    <property type="match status" value="1"/>
</dbReference>
<protein>
    <submittedName>
        <fullName evidence="2">Uncharacterized protein</fullName>
    </submittedName>
</protein>
<evidence type="ECO:0000256" key="1">
    <source>
        <dbReference type="SAM" id="SignalP"/>
    </source>
</evidence>
<dbReference type="Proteomes" id="UP000824108">
    <property type="component" value="Unassembled WGS sequence"/>
</dbReference>
<organism evidence="2 3">
    <name type="scientific">Candidatus Bacteroides merdavium</name>
    <dbReference type="NCBI Taxonomy" id="2838472"/>
    <lineage>
        <taxon>Bacteria</taxon>
        <taxon>Pseudomonadati</taxon>
        <taxon>Bacteroidota</taxon>
        <taxon>Bacteroidia</taxon>
        <taxon>Bacteroidales</taxon>
        <taxon>Bacteroidaceae</taxon>
        <taxon>Bacteroides</taxon>
    </lineage>
</organism>
<proteinExistence type="predicted"/>
<feature type="signal peptide" evidence="1">
    <location>
        <begin position="1"/>
        <end position="21"/>
    </location>
</feature>
<comment type="caution">
    <text evidence="2">The sequence shown here is derived from an EMBL/GenBank/DDBJ whole genome shotgun (WGS) entry which is preliminary data.</text>
</comment>
<keyword evidence="1" id="KW-0732">Signal</keyword>
<dbReference type="PROSITE" id="PS51257">
    <property type="entry name" value="PROKAR_LIPOPROTEIN"/>
    <property type="match status" value="1"/>
</dbReference>